<organism evidence="1 2">
    <name type="scientific">Colletotrichum zoysiae</name>
    <dbReference type="NCBI Taxonomy" id="1216348"/>
    <lineage>
        <taxon>Eukaryota</taxon>
        <taxon>Fungi</taxon>
        <taxon>Dikarya</taxon>
        <taxon>Ascomycota</taxon>
        <taxon>Pezizomycotina</taxon>
        <taxon>Sordariomycetes</taxon>
        <taxon>Hypocreomycetidae</taxon>
        <taxon>Glomerellales</taxon>
        <taxon>Glomerellaceae</taxon>
        <taxon>Colletotrichum</taxon>
        <taxon>Colletotrichum graminicola species complex</taxon>
    </lineage>
</organism>
<sequence>MGWDENGWRGPTGGCWSSIRHLVSRGVSRTHGLCSYVVCVQGQVLRLNYLRCACGMTTVYLLERVCGSKSQTSAVRPLLRTRRTTYLSRAMDVSSIIDVGTFDPIAHGGTLRATPFQSSRLDMAHFVCCRLLDVCMEAVVNWVEPLSVAQNSAADRSPPLPPCPTCLEWATA</sequence>
<dbReference type="Proteomes" id="UP001232148">
    <property type="component" value="Unassembled WGS sequence"/>
</dbReference>
<evidence type="ECO:0000313" key="2">
    <source>
        <dbReference type="Proteomes" id="UP001232148"/>
    </source>
</evidence>
<protein>
    <submittedName>
        <fullName evidence="1">Uncharacterized protein</fullName>
    </submittedName>
</protein>
<proteinExistence type="predicted"/>
<comment type="caution">
    <text evidence="1">The sequence shown here is derived from an EMBL/GenBank/DDBJ whole genome shotgun (WGS) entry which is preliminary data.</text>
</comment>
<keyword evidence="2" id="KW-1185">Reference proteome</keyword>
<dbReference type="EMBL" id="MU843047">
    <property type="protein sequence ID" value="KAK2022359.1"/>
    <property type="molecule type" value="Genomic_DNA"/>
</dbReference>
<dbReference type="AlphaFoldDB" id="A0AAD9H697"/>
<reference evidence="1" key="1">
    <citation type="submission" date="2021-06" db="EMBL/GenBank/DDBJ databases">
        <title>Comparative genomics, transcriptomics and evolutionary studies reveal genomic signatures of adaptation to plant cell wall in hemibiotrophic fungi.</title>
        <authorList>
            <consortium name="DOE Joint Genome Institute"/>
            <person name="Baroncelli R."/>
            <person name="Diaz J.F."/>
            <person name="Benocci T."/>
            <person name="Peng M."/>
            <person name="Battaglia E."/>
            <person name="Haridas S."/>
            <person name="Andreopoulos W."/>
            <person name="Labutti K."/>
            <person name="Pangilinan J."/>
            <person name="Floch G.L."/>
            <person name="Makela M.R."/>
            <person name="Henrissat B."/>
            <person name="Grigoriev I.V."/>
            <person name="Crouch J.A."/>
            <person name="De Vries R.P."/>
            <person name="Sukno S.A."/>
            <person name="Thon M.R."/>
        </authorList>
    </citation>
    <scope>NUCLEOTIDE SEQUENCE</scope>
    <source>
        <strain evidence="1">MAFF235873</strain>
    </source>
</reference>
<name>A0AAD9H697_9PEZI</name>
<gene>
    <name evidence="1" type="ORF">LX32DRAFT_200515</name>
</gene>
<accession>A0AAD9H697</accession>
<evidence type="ECO:0000313" key="1">
    <source>
        <dbReference type="EMBL" id="KAK2022359.1"/>
    </source>
</evidence>